<dbReference type="InterPro" id="IPR006164">
    <property type="entry name" value="DNA_bd_Ku70/Ku80"/>
</dbReference>
<keyword evidence="2" id="KW-0234">DNA repair</keyword>
<dbReference type="Pfam" id="PF02735">
    <property type="entry name" value="Ku"/>
    <property type="match status" value="1"/>
</dbReference>
<dbReference type="OrthoDB" id="9795084at2"/>
<name>A0A7X2UYR8_9PSED</name>
<dbReference type="GO" id="GO:0003690">
    <property type="term" value="F:double-stranded DNA binding"/>
    <property type="evidence" value="ECO:0007669"/>
    <property type="project" value="UniProtKB-UniRule"/>
</dbReference>
<keyword evidence="1 2" id="KW-0238">DNA-binding</keyword>
<dbReference type="GO" id="GO:0006303">
    <property type="term" value="P:double-strand break repair via nonhomologous end joining"/>
    <property type="evidence" value="ECO:0007669"/>
    <property type="project" value="UniProtKB-UniRule"/>
</dbReference>
<evidence type="ECO:0000313" key="5">
    <source>
        <dbReference type="EMBL" id="MTD19392.1"/>
    </source>
</evidence>
<comment type="caution">
    <text evidence="5">The sequence shown here is derived from an EMBL/GenBank/DDBJ whole genome shotgun (WGS) entry which is preliminary data.</text>
</comment>
<dbReference type="InterPro" id="IPR016194">
    <property type="entry name" value="SPOC-like_C_dom_sf"/>
</dbReference>
<dbReference type="SMART" id="SM00559">
    <property type="entry name" value="Ku78"/>
    <property type="match status" value="1"/>
</dbReference>
<keyword evidence="2" id="KW-0227">DNA damage</keyword>
<comment type="subunit">
    <text evidence="2">Homodimer. Interacts with LigD.</text>
</comment>
<evidence type="ECO:0000256" key="1">
    <source>
        <dbReference type="ARBA" id="ARBA00023125"/>
    </source>
</evidence>
<reference evidence="5 6" key="1">
    <citation type="submission" date="2019-11" db="EMBL/GenBank/DDBJ databases">
        <title>Pseudmonas karstica sp. nov. and Pseudomonas spelaei sp. nov. from caves.</title>
        <authorList>
            <person name="Zeman M."/>
        </authorList>
    </citation>
    <scope>NUCLEOTIDE SEQUENCE [LARGE SCALE GENOMIC DNA]</scope>
    <source>
        <strain evidence="5 6">CCM 7891</strain>
    </source>
</reference>
<dbReference type="FunFam" id="2.40.290.10:FF:000004">
    <property type="entry name" value="Non-homologous end joining protein Ku"/>
    <property type="match status" value="1"/>
</dbReference>
<sequence>MPRAIWKGAISFGLVHIPVSLVSATSSQGVDFDWLDKRSMDPVGYKRINKSTGKEVTKDHIVKGVAYEKGRYVVLSEDEIRSAHPKSTQTIEIIAFVASDQIPLQNIDTPYFLAPDKRGGKVYALLRETLKKTQKVALANVVLHTKQHLAALMPLDSALVLVMLRWPAEVRSLDELELGSDVTKPTLAKGELDMAKRLVQDMSADWQPEKYRDSFQDKIMALVEKKAKAGKIEDVESDQGRDERKSADVIDLTELLKRSLAGKPARKNSTKSPAAKKTVKAS</sequence>
<dbReference type="EMBL" id="WLYI01000010">
    <property type="protein sequence ID" value="MTD19392.1"/>
    <property type="molecule type" value="Genomic_DNA"/>
</dbReference>
<dbReference type="PANTHER" id="PTHR41251:SF1">
    <property type="entry name" value="NON-HOMOLOGOUS END JOINING PROTEIN KU"/>
    <property type="match status" value="1"/>
</dbReference>
<evidence type="ECO:0000256" key="3">
    <source>
        <dbReference type="SAM" id="MobiDB-lite"/>
    </source>
</evidence>
<feature type="region of interest" description="Disordered" evidence="3">
    <location>
        <begin position="260"/>
        <end position="282"/>
    </location>
</feature>
<dbReference type="Gene3D" id="2.40.290.10">
    <property type="match status" value="1"/>
</dbReference>
<dbReference type="AlphaFoldDB" id="A0A7X2UYR8"/>
<comment type="function">
    <text evidence="2">With LigD forms a non-homologous end joining (NHEJ) DNA repair enzyme, which repairs dsDNA breaks with reduced fidelity. Binds linear dsDNA with 5'- and 3'- overhangs but not closed circular dsDNA nor ssDNA. Recruits and stimulates the ligase activity of LigD.</text>
</comment>
<gene>
    <name evidence="2" type="primary">ku</name>
    <name evidence="5" type="ORF">GIR22_09580</name>
</gene>
<dbReference type="CDD" id="cd00789">
    <property type="entry name" value="KU_like"/>
    <property type="match status" value="1"/>
</dbReference>
<dbReference type="PIRSF" id="PIRSF006493">
    <property type="entry name" value="Prok_Ku"/>
    <property type="match status" value="1"/>
</dbReference>
<dbReference type="Proteomes" id="UP000431485">
    <property type="component" value="Unassembled WGS sequence"/>
</dbReference>
<dbReference type="InterPro" id="IPR009187">
    <property type="entry name" value="Prok_Ku"/>
</dbReference>
<evidence type="ECO:0000259" key="4">
    <source>
        <dbReference type="SMART" id="SM00559"/>
    </source>
</evidence>
<organism evidence="5 6">
    <name type="scientific">Pseudomonas karstica</name>
    <dbReference type="NCBI Taxonomy" id="1055468"/>
    <lineage>
        <taxon>Bacteria</taxon>
        <taxon>Pseudomonadati</taxon>
        <taxon>Pseudomonadota</taxon>
        <taxon>Gammaproteobacteria</taxon>
        <taxon>Pseudomonadales</taxon>
        <taxon>Pseudomonadaceae</taxon>
        <taxon>Pseudomonas</taxon>
    </lineage>
</organism>
<dbReference type="RefSeq" id="WP_154743099.1">
    <property type="nucleotide sequence ID" value="NZ_JBHSTG010000041.1"/>
</dbReference>
<dbReference type="PANTHER" id="PTHR41251">
    <property type="entry name" value="NON-HOMOLOGOUS END JOINING PROTEIN KU"/>
    <property type="match status" value="1"/>
</dbReference>
<accession>A0A7X2UYR8</accession>
<dbReference type="HAMAP" id="MF_01875">
    <property type="entry name" value="Prokaryotic_Ku"/>
    <property type="match status" value="1"/>
</dbReference>
<feature type="domain" description="Ku" evidence="4">
    <location>
        <begin position="53"/>
        <end position="181"/>
    </location>
</feature>
<proteinExistence type="inferred from homology"/>
<evidence type="ECO:0000313" key="6">
    <source>
        <dbReference type="Proteomes" id="UP000431485"/>
    </source>
</evidence>
<evidence type="ECO:0000256" key="2">
    <source>
        <dbReference type="HAMAP-Rule" id="MF_01875"/>
    </source>
</evidence>
<comment type="similarity">
    <text evidence="2">Belongs to the prokaryotic Ku family.</text>
</comment>
<keyword evidence="2" id="KW-0233">DNA recombination</keyword>
<keyword evidence="6" id="KW-1185">Reference proteome</keyword>
<dbReference type="NCBIfam" id="TIGR02772">
    <property type="entry name" value="Ku_bact"/>
    <property type="match status" value="1"/>
</dbReference>
<dbReference type="GO" id="GO:0006310">
    <property type="term" value="P:DNA recombination"/>
    <property type="evidence" value="ECO:0007669"/>
    <property type="project" value="UniProtKB-KW"/>
</dbReference>
<protein>
    <recommendedName>
        <fullName evidence="2">Non-homologous end joining protein Ku</fullName>
    </recommendedName>
</protein>
<dbReference type="SUPFAM" id="SSF100939">
    <property type="entry name" value="SPOC domain-like"/>
    <property type="match status" value="1"/>
</dbReference>